<reference evidence="6" key="1">
    <citation type="submission" date="2021-12" db="EMBL/GenBank/DDBJ databases">
        <title>Prjna785345.</title>
        <authorList>
            <person name="Rujirawat T."/>
            <person name="Krajaejun T."/>
        </authorList>
    </citation>
    <scope>NUCLEOTIDE SEQUENCE</scope>
    <source>
        <strain evidence="6">Pi057C3</strain>
    </source>
</reference>
<evidence type="ECO:0000313" key="7">
    <source>
        <dbReference type="Proteomes" id="UP001209570"/>
    </source>
</evidence>
<keyword evidence="4 5" id="KW-0472">Membrane</keyword>
<sequence length="343" mass="37381">MLSVQLPELPAWSDVPLDAVAATVLHTMLVALGVAMCVLRGELVSSEWLPLVENSSLRSDADHFRVGLALVGGLTLAIVTLGIYATWCRTKIPLWSYGAALLVMLTAFLCLAVWSFQVEQTASEWLGRTFPTERDDDELVVARQFNSLYCNAQAAFFCDRATLGELLAAGFGQVILRNHSATTTETKCLERFGFNATKTVPTPWLQVCAYCLEAPTYHTHSQAADWSQAHCPFRAATLAWCERRGSLDGKDIAGEFLNAPYVACRGDLLDLAETWSLGAGIIAAITCAMVTALLALVVRMCRSTSDEEALDLDDVEDVCEMYEDASGHDRNATPKSRASTTDI</sequence>
<evidence type="ECO:0000256" key="5">
    <source>
        <dbReference type="SAM" id="Phobius"/>
    </source>
</evidence>
<dbReference type="GO" id="GO:0016020">
    <property type="term" value="C:membrane"/>
    <property type="evidence" value="ECO:0007669"/>
    <property type="project" value="UniProtKB-SubCell"/>
</dbReference>
<dbReference type="Proteomes" id="UP001209570">
    <property type="component" value="Unassembled WGS sequence"/>
</dbReference>
<dbReference type="Pfam" id="PF00335">
    <property type="entry name" value="Tetraspanin"/>
    <property type="match status" value="1"/>
</dbReference>
<gene>
    <name evidence="6" type="ORF">P43SY_003225</name>
</gene>
<protein>
    <submittedName>
        <fullName evidence="6">Uncharacterized protein</fullName>
    </submittedName>
</protein>
<keyword evidence="2 5" id="KW-0812">Transmembrane</keyword>
<accession>A0AAD5ME10</accession>
<keyword evidence="3 5" id="KW-1133">Transmembrane helix</keyword>
<dbReference type="InterPro" id="IPR018499">
    <property type="entry name" value="Tetraspanin/Peripherin"/>
</dbReference>
<evidence type="ECO:0000256" key="2">
    <source>
        <dbReference type="ARBA" id="ARBA00022692"/>
    </source>
</evidence>
<comment type="caution">
    <text evidence="6">The sequence shown here is derived from an EMBL/GenBank/DDBJ whole genome shotgun (WGS) entry which is preliminary data.</text>
</comment>
<evidence type="ECO:0000256" key="4">
    <source>
        <dbReference type="ARBA" id="ARBA00023136"/>
    </source>
</evidence>
<evidence type="ECO:0000313" key="6">
    <source>
        <dbReference type="EMBL" id="KAJ0404312.1"/>
    </source>
</evidence>
<organism evidence="6 7">
    <name type="scientific">Pythium insidiosum</name>
    <name type="common">Pythiosis disease agent</name>
    <dbReference type="NCBI Taxonomy" id="114742"/>
    <lineage>
        <taxon>Eukaryota</taxon>
        <taxon>Sar</taxon>
        <taxon>Stramenopiles</taxon>
        <taxon>Oomycota</taxon>
        <taxon>Peronosporomycetes</taxon>
        <taxon>Pythiales</taxon>
        <taxon>Pythiaceae</taxon>
        <taxon>Pythium</taxon>
    </lineage>
</organism>
<feature type="transmembrane region" description="Helical" evidence="5">
    <location>
        <begin position="94"/>
        <end position="116"/>
    </location>
</feature>
<dbReference type="EMBL" id="JAKCXM010000065">
    <property type="protein sequence ID" value="KAJ0404312.1"/>
    <property type="molecule type" value="Genomic_DNA"/>
</dbReference>
<feature type="transmembrane region" description="Helical" evidence="5">
    <location>
        <begin position="63"/>
        <end position="87"/>
    </location>
</feature>
<evidence type="ECO:0000256" key="3">
    <source>
        <dbReference type="ARBA" id="ARBA00022989"/>
    </source>
</evidence>
<name>A0AAD5ME10_PYTIN</name>
<dbReference type="AlphaFoldDB" id="A0AAD5ME10"/>
<keyword evidence="7" id="KW-1185">Reference proteome</keyword>
<evidence type="ECO:0000256" key="1">
    <source>
        <dbReference type="ARBA" id="ARBA00004141"/>
    </source>
</evidence>
<proteinExistence type="predicted"/>
<comment type="subcellular location">
    <subcellularLocation>
        <location evidence="1">Membrane</location>
        <topology evidence="1">Multi-pass membrane protein</topology>
    </subcellularLocation>
</comment>
<feature type="transmembrane region" description="Helical" evidence="5">
    <location>
        <begin position="275"/>
        <end position="298"/>
    </location>
</feature>